<dbReference type="PANTHER" id="PTHR47186:SF3">
    <property type="entry name" value="OS09G0267800 PROTEIN"/>
    <property type="match status" value="1"/>
</dbReference>
<evidence type="ECO:0000313" key="1">
    <source>
        <dbReference type="EMBL" id="KAB1206313.1"/>
    </source>
</evidence>
<dbReference type="PANTHER" id="PTHR47186">
    <property type="entry name" value="LEUCINE-RICH REPEAT-CONTAINING PROTEIN 57"/>
    <property type="match status" value="1"/>
</dbReference>
<dbReference type="AlphaFoldDB" id="A0A6A1V0Y7"/>
<comment type="caution">
    <text evidence="1">The sequence shown here is derived from an EMBL/GenBank/DDBJ whole genome shotgun (WGS) entry which is preliminary data.</text>
</comment>
<protein>
    <submittedName>
        <fullName evidence="1">Protein SUPPRESSOR OF npr1-1, CONSTITUTIVE 1</fullName>
    </submittedName>
</protein>
<proteinExistence type="predicted"/>
<dbReference type="EMBL" id="RXIC02000025">
    <property type="protein sequence ID" value="KAB1206313.1"/>
    <property type="molecule type" value="Genomic_DNA"/>
</dbReference>
<dbReference type="InterPro" id="IPR032675">
    <property type="entry name" value="LRR_dom_sf"/>
</dbReference>
<dbReference type="SUPFAM" id="SSF52058">
    <property type="entry name" value="L domain-like"/>
    <property type="match status" value="1"/>
</dbReference>
<reference evidence="1 2" key="1">
    <citation type="journal article" date="2019" name="Plant Biotechnol. J.">
        <title>The red bayberry genome and genetic basis of sex determination.</title>
        <authorList>
            <person name="Jia H.M."/>
            <person name="Jia H.J."/>
            <person name="Cai Q.L."/>
            <person name="Wang Y."/>
            <person name="Zhao H.B."/>
            <person name="Yang W.F."/>
            <person name="Wang G.Y."/>
            <person name="Li Y.H."/>
            <person name="Zhan D.L."/>
            <person name="Shen Y.T."/>
            <person name="Niu Q.F."/>
            <person name="Chang L."/>
            <person name="Qiu J."/>
            <person name="Zhao L."/>
            <person name="Xie H.B."/>
            <person name="Fu W.Y."/>
            <person name="Jin J."/>
            <person name="Li X.W."/>
            <person name="Jiao Y."/>
            <person name="Zhou C.C."/>
            <person name="Tu T."/>
            <person name="Chai C.Y."/>
            <person name="Gao J.L."/>
            <person name="Fan L.J."/>
            <person name="van de Weg E."/>
            <person name="Wang J.Y."/>
            <person name="Gao Z.S."/>
        </authorList>
    </citation>
    <scope>NUCLEOTIDE SEQUENCE [LARGE SCALE GENOMIC DNA]</scope>
    <source>
        <tissue evidence="1">Leaves</tissue>
    </source>
</reference>
<name>A0A6A1V0Y7_9ROSI</name>
<evidence type="ECO:0000313" key="2">
    <source>
        <dbReference type="Proteomes" id="UP000516437"/>
    </source>
</evidence>
<dbReference type="Proteomes" id="UP000516437">
    <property type="component" value="Chromosome 7"/>
</dbReference>
<accession>A0A6A1V0Y7</accession>
<dbReference type="OrthoDB" id="1733683at2759"/>
<sequence>MPDFTKIPNLEYLDLSGCASLSHVHQSIGVLKRLEELNLQKCTRFKSLPNFTGISNLQFLNLSNCASYCVSLKSLPLDMTGLESFEQLTLSKCKELENFPKILGMTSLKVLQWDHTLLEEFPPFSSLSGLYGLSFDCCSRVEEFPDDLSGLKHIKWFHAYYTAITKLPSPSLLLKKSKRYRF</sequence>
<organism evidence="1 2">
    <name type="scientific">Morella rubra</name>
    <name type="common">Chinese bayberry</name>
    <dbReference type="NCBI Taxonomy" id="262757"/>
    <lineage>
        <taxon>Eukaryota</taxon>
        <taxon>Viridiplantae</taxon>
        <taxon>Streptophyta</taxon>
        <taxon>Embryophyta</taxon>
        <taxon>Tracheophyta</taxon>
        <taxon>Spermatophyta</taxon>
        <taxon>Magnoliopsida</taxon>
        <taxon>eudicotyledons</taxon>
        <taxon>Gunneridae</taxon>
        <taxon>Pentapetalae</taxon>
        <taxon>rosids</taxon>
        <taxon>fabids</taxon>
        <taxon>Fagales</taxon>
        <taxon>Myricaceae</taxon>
        <taxon>Morella</taxon>
    </lineage>
</organism>
<gene>
    <name evidence="1" type="ORF">CJ030_MR7G011806</name>
</gene>
<keyword evidence="2" id="KW-1185">Reference proteome</keyword>
<dbReference type="Gene3D" id="3.80.10.10">
    <property type="entry name" value="Ribonuclease Inhibitor"/>
    <property type="match status" value="2"/>
</dbReference>